<organism evidence="1 2">
    <name type="scientific">Helianthus annuus</name>
    <name type="common">Common sunflower</name>
    <dbReference type="NCBI Taxonomy" id="4232"/>
    <lineage>
        <taxon>Eukaryota</taxon>
        <taxon>Viridiplantae</taxon>
        <taxon>Streptophyta</taxon>
        <taxon>Embryophyta</taxon>
        <taxon>Tracheophyta</taxon>
        <taxon>Spermatophyta</taxon>
        <taxon>Magnoliopsida</taxon>
        <taxon>eudicotyledons</taxon>
        <taxon>Gunneridae</taxon>
        <taxon>Pentapetalae</taxon>
        <taxon>asterids</taxon>
        <taxon>campanulids</taxon>
        <taxon>Asterales</taxon>
        <taxon>Asteraceae</taxon>
        <taxon>Asteroideae</taxon>
        <taxon>Heliantheae alliance</taxon>
        <taxon>Heliantheae</taxon>
        <taxon>Helianthus</taxon>
    </lineage>
</organism>
<sequence>MCNTRYHVTWAPHVNIIIITRVTESQTNPPTKKSHHNYHLRLTGDFYRYFDCCLSWIQIKERQ</sequence>
<keyword evidence="2" id="KW-1185">Reference proteome</keyword>
<dbReference type="Proteomes" id="UP000215914">
    <property type="component" value="Chromosome 15"/>
</dbReference>
<reference evidence="2" key="1">
    <citation type="journal article" date="2017" name="Nature">
        <title>The sunflower genome provides insights into oil metabolism, flowering and Asterid evolution.</title>
        <authorList>
            <person name="Badouin H."/>
            <person name="Gouzy J."/>
            <person name="Grassa C.J."/>
            <person name="Murat F."/>
            <person name="Staton S.E."/>
            <person name="Cottret L."/>
            <person name="Lelandais-Briere C."/>
            <person name="Owens G.L."/>
            <person name="Carrere S."/>
            <person name="Mayjonade B."/>
            <person name="Legrand L."/>
            <person name="Gill N."/>
            <person name="Kane N.C."/>
            <person name="Bowers J.E."/>
            <person name="Hubner S."/>
            <person name="Bellec A."/>
            <person name="Berard A."/>
            <person name="Berges H."/>
            <person name="Blanchet N."/>
            <person name="Boniface M.C."/>
            <person name="Brunel D."/>
            <person name="Catrice O."/>
            <person name="Chaidir N."/>
            <person name="Claudel C."/>
            <person name="Donnadieu C."/>
            <person name="Faraut T."/>
            <person name="Fievet G."/>
            <person name="Helmstetter N."/>
            <person name="King M."/>
            <person name="Knapp S.J."/>
            <person name="Lai Z."/>
            <person name="Le Paslier M.C."/>
            <person name="Lippi Y."/>
            <person name="Lorenzon L."/>
            <person name="Mandel J.R."/>
            <person name="Marage G."/>
            <person name="Marchand G."/>
            <person name="Marquand E."/>
            <person name="Bret-Mestries E."/>
            <person name="Morien E."/>
            <person name="Nambeesan S."/>
            <person name="Nguyen T."/>
            <person name="Pegot-Espagnet P."/>
            <person name="Pouilly N."/>
            <person name="Raftis F."/>
            <person name="Sallet E."/>
            <person name="Schiex T."/>
            <person name="Thomas J."/>
            <person name="Vandecasteele C."/>
            <person name="Vares D."/>
            <person name="Vear F."/>
            <person name="Vautrin S."/>
            <person name="Crespi M."/>
            <person name="Mangin B."/>
            <person name="Burke J.M."/>
            <person name="Salse J."/>
            <person name="Munos S."/>
            <person name="Vincourt P."/>
            <person name="Rieseberg L.H."/>
            <person name="Langlade N.B."/>
        </authorList>
    </citation>
    <scope>NUCLEOTIDE SEQUENCE [LARGE SCALE GENOMIC DNA]</scope>
    <source>
        <strain evidence="2">cv. SF193</strain>
    </source>
</reference>
<proteinExistence type="predicted"/>
<gene>
    <name evidence="1" type="ORF">HannXRQ_Chr15g0487431</name>
</gene>
<dbReference type="EMBL" id="CM007904">
    <property type="protein sequence ID" value="OTF95834.1"/>
    <property type="molecule type" value="Genomic_DNA"/>
</dbReference>
<dbReference type="AlphaFoldDB" id="A0A251SAG9"/>
<evidence type="ECO:0000313" key="2">
    <source>
        <dbReference type="Proteomes" id="UP000215914"/>
    </source>
</evidence>
<dbReference type="InParanoid" id="A0A251SAG9"/>
<evidence type="ECO:0000313" key="1">
    <source>
        <dbReference type="EMBL" id="OTF95834.1"/>
    </source>
</evidence>
<accession>A0A251SAG9</accession>
<protein>
    <submittedName>
        <fullName evidence="1">Uncharacterized protein</fullName>
    </submittedName>
</protein>
<name>A0A251SAG9_HELAN</name>